<dbReference type="AlphaFoldDB" id="A0A0L0H6L9"/>
<keyword evidence="9" id="KW-1185">Reference proteome</keyword>
<dbReference type="OMA" id="RRCKYFM"/>
<feature type="domain" description="C2H2-type" evidence="7">
    <location>
        <begin position="176"/>
        <end position="203"/>
    </location>
</feature>
<dbReference type="InterPro" id="IPR013087">
    <property type="entry name" value="Znf_C2H2_type"/>
</dbReference>
<dbReference type="Pfam" id="PF18345">
    <property type="entry name" value="zf_CCCH_4"/>
    <property type="match status" value="1"/>
</dbReference>
<feature type="compositionally biased region" description="Basic and acidic residues" evidence="5">
    <location>
        <begin position="330"/>
        <end position="341"/>
    </location>
</feature>
<dbReference type="SUPFAM" id="SSF57667">
    <property type="entry name" value="beta-beta-alpha zinc fingers"/>
    <property type="match status" value="1"/>
</dbReference>
<keyword evidence="1 4" id="KW-0479">Metal-binding</keyword>
<dbReference type="Pfam" id="PF10453">
    <property type="entry name" value="NUFIP1"/>
    <property type="match status" value="1"/>
</dbReference>
<organism evidence="8 9">
    <name type="scientific">Spizellomyces punctatus (strain DAOM BR117)</name>
    <dbReference type="NCBI Taxonomy" id="645134"/>
    <lineage>
        <taxon>Eukaryota</taxon>
        <taxon>Fungi</taxon>
        <taxon>Fungi incertae sedis</taxon>
        <taxon>Chytridiomycota</taxon>
        <taxon>Chytridiomycota incertae sedis</taxon>
        <taxon>Chytridiomycetes</taxon>
        <taxon>Spizellomycetales</taxon>
        <taxon>Spizellomycetaceae</taxon>
        <taxon>Spizellomyces</taxon>
    </lineage>
</organism>
<keyword evidence="2 4" id="KW-0863">Zinc-finger</keyword>
<sequence length="426" mass="48936">MAQSQSSGSGHPHGYGPPPTYSARSGPRHRDRQQESPRHSSQDNRYAPYQRTSVSAQPNTAPQYQQEYPQQHAYQYSQQYAPQFSQQYLPFNQQQLFIQQQQLYLQQQQQQQQQMFGFSVPMGLNAMEQMNSWESIMGAFANGVSNVPTVHTVPTVPTVTYDYQNAPPPAVPDRRFRCDTCEKSFDARSQYITHNQTHVKCSECDFEASKKTVRLHEEEVHAMIDGVKKTFVSLEAPEDIEKWIAERKKRYPTDENIRKKQQEEEERIARGEVIRGEKGGPRGRGRGRGHEGTHTSSSTKPPKEENVLGMISAYASDDDAISSSSTSEAEGQRENDAEPRKQAKRPIRLCKYFVRGKCLKGDECTFRHEKPEAKPKKPRSTAPIVQQKRRPLLKMLLEADIRKEKNIILQCIRHIVQQNFFQDTNH</sequence>
<evidence type="ECO:0000256" key="3">
    <source>
        <dbReference type="ARBA" id="ARBA00022833"/>
    </source>
</evidence>
<feature type="zinc finger region" description="C3H1-type" evidence="4">
    <location>
        <begin position="344"/>
        <end position="371"/>
    </location>
</feature>
<feature type="region of interest" description="Disordered" evidence="5">
    <location>
        <begin position="317"/>
        <end position="343"/>
    </location>
</feature>
<dbReference type="eggNOG" id="ENOG502QPTB">
    <property type="taxonomic scope" value="Eukaryota"/>
</dbReference>
<feature type="compositionally biased region" description="Low complexity" evidence="5">
    <location>
        <begin position="1"/>
        <end position="14"/>
    </location>
</feature>
<dbReference type="PROSITE" id="PS50157">
    <property type="entry name" value="ZINC_FINGER_C2H2_2"/>
    <property type="match status" value="1"/>
</dbReference>
<dbReference type="InterPro" id="IPR019496">
    <property type="entry name" value="NUFIP1_cons_dom"/>
</dbReference>
<dbReference type="PROSITE" id="PS50103">
    <property type="entry name" value="ZF_C3H1"/>
    <property type="match status" value="1"/>
</dbReference>
<reference evidence="8 9" key="1">
    <citation type="submission" date="2009-08" db="EMBL/GenBank/DDBJ databases">
        <title>The Genome Sequence of Spizellomyces punctatus strain DAOM BR117.</title>
        <authorList>
            <consortium name="The Broad Institute Genome Sequencing Platform"/>
            <person name="Russ C."/>
            <person name="Cuomo C."/>
            <person name="Shea T."/>
            <person name="Young S.K."/>
            <person name="Zeng Q."/>
            <person name="Koehrsen M."/>
            <person name="Haas B."/>
            <person name="Borodovsky M."/>
            <person name="Guigo R."/>
            <person name="Alvarado L."/>
            <person name="Berlin A."/>
            <person name="Bochicchio J."/>
            <person name="Borenstein D."/>
            <person name="Chapman S."/>
            <person name="Chen Z."/>
            <person name="Engels R."/>
            <person name="Freedman E."/>
            <person name="Gellesch M."/>
            <person name="Goldberg J."/>
            <person name="Griggs A."/>
            <person name="Gujja S."/>
            <person name="Heiman D."/>
            <person name="Hepburn T."/>
            <person name="Howarth C."/>
            <person name="Jen D."/>
            <person name="Larson L."/>
            <person name="Lewis B."/>
            <person name="Mehta T."/>
            <person name="Park D."/>
            <person name="Pearson M."/>
            <person name="Roberts A."/>
            <person name="Saif S."/>
            <person name="Shenoy N."/>
            <person name="Sisk P."/>
            <person name="Stolte C."/>
            <person name="Sykes S."/>
            <person name="Thomson T."/>
            <person name="Walk T."/>
            <person name="White J."/>
            <person name="Yandava C."/>
            <person name="Burger G."/>
            <person name="Gray M.W."/>
            <person name="Holland P.W.H."/>
            <person name="King N."/>
            <person name="Lang F.B.F."/>
            <person name="Roger A.J."/>
            <person name="Ruiz-Trillo I."/>
            <person name="Lander E."/>
            <person name="Nusbaum C."/>
        </authorList>
    </citation>
    <scope>NUCLEOTIDE SEQUENCE [LARGE SCALE GENOMIC DNA]</scope>
    <source>
        <strain evidence="8 9">DAOM BR117</strain>
    </source>
</reference>
<dbReference type="InterPro" id="IPR036855">
    <property type="entry name" value="Znf_CCCH_sf"/>
</dbReference>
<gene>
    <name evidence="8" type="ORF">SPPG_08277</name>
</gene>
<dbReference type="GeneID" id="27691448"/>
<dbReference type="GO" id="GO:0000492">
    <property type="term" value="P:box C/D snoRNP assembly"/>
    <property type="evidence" value="ECO:0007669"/>
    <property type="project" value="TreeGrafter"/>
</dbReference>
<dbReference type="InterPro" id="IPR036236">
    <property type="entry name" value="Znf_C2H2_sf"/>
</dbReference>
<feature type="region of interest" description="Disordered" evidence="5">
    <location>
        <begin position="1"/>
        <end position="66"/>
    </location>
</feature>
<dbReference type="InterPro" id="IPR000571">
    <property type="entry name" value="Znf_CCCH"/>
</dbReference>
<dbReference type="SUPFAM" id="SSF90229">
    <property type="entry name" value="CCCH zinc finger"/>
    <property type="match status" value="1"/>
</dbReference>
<dbReference type="InParanoid" id="A0A0L0H6L9"/>
<evidence type="ECO:0008006" key="10">
    <source>
        <dbReference type="Google" id="ProtNLM"/>
    </source>
</evidence>
<dbReference type="OrthoDB" id="273070at2759"/>
<dbReference type="STRING" id="645134.A0A0L0H6L9"/>
<dbReference type="GO" id="GO:0003723">
    <property type="term" value="F:RNA binding"/>
    <property type="evidence" value="ECO:0007669"/>
    <property type="project" value="InterPro"/>
</dbReference>
<dbReference type="Gene3D" id="3.30.160.60">
    <property type="entry name" value="Classic Zinc Finger"/>
    <property type="match status" value="1"/>
</dbReference>
<dbReference type="VEuPathDB" id="FungiDB:SPPG_08277"/>
<evidence type="ECO:0000313" key="8">
    <source>
        <dbReference type="EMBL" id="KNC96378.1"/>
    </source>
</evidence>
<dbReference type="SMART" id="SM00355">
    <property type="entry name" value="ZnF_C2H2"/>
    <property type="match status" value="2"/>
</dbReference>
<protein>
    <recommendedName>
        <fullName evidence="10">C3H1-type domain-containing protein</fullName>
    </recommendedName>
</protein>
<keyword evidence="3 4" id="KW-0862">Zinc</keyword>
<evidence type="ECO:0000259" key="6">
    <source>
        <dbReference type="PROSITE" id="PS50103"/>
    </source>
</evidence>
<feature type="compositionally biased region" description="Polar residues" evidence="5">
    <location>
        <begin position="50"/>
        <end position="66"/>
    </location>
</feature>
<dbReference type="PANTHER" id="PTHR13309:SF0">
    <property type="entry name" value="FMR1-INTERACTING PROTEIN NUFIP1"/>
    <property type="match status" value="1"/>
</dbReference>
<dbReference type="GO" id="GO:0008270">
    <property type="term" value="F:zinc ion binding"/>
    <property type="evidence" value="ECO:0007669"/>
    <property type="project" value="UniProtKB-KW"/>
</dbReference>
<dbReference type="EMBL" id="KQ257469">
    <property type="protein sequence ID" value="KNC96378.1"/>
    <property type="molecule type" value="Genomic_DNA"/>
</dbReference>
<dbReference type="SMART" id="SM00356">
    <property type="entry name" value="ZnF_C3H1"/>
    <property type="match status" value="1"/>
</dbReference>
<dbReference type="PROSITE" id="PS00028">
    <property type="entry name" value="ZINC_FINGER_C2H2_1"/>
    <property type="match status" value="1"/>
</dbReference>
<dbReference type="PANTHER" id="PTHR13309">
    <property type="entry name" value="NUCLEAR FRAGILE X MENTAL RETARDATION PROTEIN INTERACTING PROTEIN 1"/>
    <property type="match status" value="1"/>
</dbReference>
<dbReference type="RefSeq" id="XP_016604418.1">
    <property type="nucleotide sequence ID" value="XM_016756434.1"/>
</dbReference>
<dbReference type="Proteomes" id="UP000053201">
    <property type="component" value="Unassembled WGS sequence"/>
</dbReference>
<evidence type="ECO:0000256" key="2">
    <source>
        <dbReference type="ARBA" id="ARBA00022771"/>
    </source>
</evidence>
<feature type="compositionally biased region" description="Basic and acidic residues" evidence="5">
    <location>
        <begin position="255"/>
        <end position="280"/>
    </location>
</feature>
<proteinExistence type="predicted"/>
<evidence type="ECO:0000256" key="4">
    <source>
        <dbReference type="PROSITE-ProRule" id="PRU00723"/>
    </source>
</evidence>
<feature type="compositionally biased region" description="Basic and acidic residues" evidence="5">
    <location>
        <begin position="32"/>
        <end position="42"/>
    </location>
</feature>
<feature type="region of interest" description="Disordered" evidence="5">
    <location>
        <begin position="255"/>
        <end position="305"/>
    </location>
</feature>
<evidence type="ECO:0000313" key="9">
    <source>
        <dbReference type="Proteomes" id="UP000053201"/>
    </source>
</evidence>
<feature type="domain" description="C3H1-type" evidence="6">
    <location>
        <begin position="344"/>
        <end position="371"/>
    </location>
</feature>
<dbReference type="Gene3D" id="4.10.1000.10">
    <property type="entry name" value="Zinc finger, CCCH-type"/>
    <property type="match status" value="1"/>
</dbReference>
<name>A0A0L0H6L9_SPIPD</name>
<evidence type="ECO:0000256" key="1">
    <source>
        <dbReference type="ARBA" id="ARBA00022723"/>
    </source>
</evidence>
<accession>A0A0L0H6L9</accession>
<evidence type="ECO:0000259" key="7">
    <source>
        <dbReference type="PROSITE" id="PS50157"/>
    </source>
</evidence>
<dbReference type="GO" id="GO:0005634">
    <property type="term" value="C:nucleus"/>
    <property type="evidence" value="ECO:0007669"/>
    <property type="project" value="TreeGrafter"/>
</dbReference>
<dbReference type="InterPro" id="IPR039136">
    <property type="entry name" value="NUFIP1-like"/>
</dbReference>
<evidence type="ECO:0000256" key="5">
    <source>
        <dbReference type="SAM" id="MobiDB-lite"/>
    </source>
</evidence>